<feature type="compositionally biased region" description="Polar residues" evidence="10">
    <location>
        <begin position="68"/>
        <end position="82"/>
    </location>
</feature>
<accession>A0ABQ2EHM0</accession>
<comment type="similarity">
    <text evidence="9">Belongs to the TatA/E family.</text>
</comment>
<keyword evidence="2 9" id="KW-0813">Transport</keyword>
<protein>
    <recommendedName>
        <fullName evidence="9">Sec-independent protein translocase protein TatA</fullName>
    </recommendedName>
</protein>
<dbReference type="InterPro" id="IPR003369">
    <property type="entry name" value="TatA/B/E"/>
</dbReference>
<evidence type="ECO:0000256" key="9">
    <source>
        <dbReference type="HAMAP-Rule" id="MF_00236"/>
    </source>
</evidence>
<feature type="region of interest" description="Disordered" evidence="10">
    <location>
        <begin position="43"/>
        <end position="82"/>
    </location>
</feature>
<comment type="function">
    <text evidence="9">Part of the twin-arginine translocation (Tat) system that transports large folded proteins containing a characteristic twin-arginine motif in their signal peptide across membranes. TatA could form the protein-conducting channel of the Tat system.</text>
</comment>
<evidence type="ECO:0000256" key="10">
    <source>
        <dbReference type="SAM" id="MobiDB-lite"/>
    </source>
</evidence>
<evidence type="ECO:0000256" key="2">
    <source>
        <dbReference type="ARBA" id="ARBA00022448"/>
    </source>
</evidence>
<name>A0ABQ2EHM0_9DEIO</name>
<evidence type="ECO:0000256" key="5">
    <source>
        <dbReference type="ARBA" id="ARBA00022927"/>
    </source>
</evidence>
<keyword evidence="4 9" id="KW-0812">Transmembrane</keyword>
<evidence type="ECO:0000256" key="3">
    <source>
        <dbReference type="ARBA" id="ARBA00022475"/>
    </source>
</evidence>
<keyword evidence="12" id="KW-1185">Reference proteome</keyword>
<organism evidence="11 12">
    <name type="scientific">Deinococcus malanensis</name>
    <dbReference type="NCBI Taxonomy" id="1706855"/>
    <lineage>
        <taxon>Bacteria</taxon>
        <taxon>Thermotogati</taxon>
        <taxon>Deinococcota</taxon>
        <taxon>Deinococci</taxon>
        <taxon>Deinococcales</taxon>
        <taxon>Deinococcaceae</taxon>
        <taxon>Deinococcus</taxon>
    </lineage>
</organism>
<evidence type="ECO:0000256" key="8">
    <source>
        <dbReference type="ARBA" id="ARBA00023136"/>
    </source>
</evidence>
<evidence type="ECO:0000256" key="4">
    <source>
        <dbReference type="ARBA" id="ARBA00022692"/>
    </source>
</evidence>
<keyword evidence="8 9" id="KW-0472">Membrane</keyword>
<dbReference type="Gene3D" id="1.20.5.3310">
    <property type="match status" value="1"/>
</dbReference>
<proteinExistence type="inferred from homology"/>
<keyword evidence="7 9" id="KW-0811">Translocation</keyword>
<dbReference type="NCBIfam" id="TIGR01411">
    <property type="entry name" value="tatAE"/>
    <property type="match status" value="1"/>
</dbReference>
<dbReference type="Proteomes" id="UP000647587">
    <property type="component" value="Unassembled WGS sequence"/>
</dbReference>
<dbReference type="InterPro" id="IPR006312">
    <property type="entry name" value="TatA/E"/>
</dbReference>
<evidence type="ECO:0000313" key="12">
    <source>
        <dbReference type="Proteomes" id="UP000647587"/>
    </source>
</evidence>
<dbReference type="EMBL" id="BMPP01000001">
    <property type="protein sequence ID" value="GGK12697.1"/>
    <property type="molecule type" value="Genomic_DNA"/>
</dbReference>
<gene>
    <name evidence="9 11" type="primary">tatA</name>
    <name evidence="11" type="ORF">GCM10008955_02520</name>
</gene>
<dbReference type="HAMAP" id="MF_00236">
    <property type="entry name" value="TatA_E"/>
    <property type="match status" value="1"/>
</dbReference>
<evidence type="ECO:0000256" key="6">
    <source>
        <dbReference type="ARBA" id="ARBA00022989"/>
    </source>
</evidence>
<keyword evidence="6 9" id="KW-1133">Transmembrane helix</keyword>
<comment type="subcellular location">
    <subcellularLocation>
        <location evidence="1 9">Cell membrane</location>
        <topology evidence="1 9">Single-pass membrane protein</topology>
    </subcellularLocation>
</comment>
<dbReference type="Pfam" id="PF02416">
    <property type="entry name" value="TatA_B_E"/>
    <property type="match status" value="1"/>
</dbReference>
<sequence length="82" mass="8884">MLGFGPFELILIVVIIALLFGARKLPELGKGMGRGIKEFKQELHEPAAARPQVTDIPSQRLDPVTGAPVTTENTVSTSDRRS</sequence>
<dbReference type="PANTHER" id="PTHR42982">
    <property type="entry name" value="SEC-INDEPENDENT PROTEIN TRANSLOCASE PROTEIN TATA"/>
    <property type="match status" value="1"/>
</dbReference>
<dbReference type="PANTHER" id="PTHR42982:SF8">
    <property type="entry name" value="SEC-INDEPENDENT PROTEIN TRANSLOCASE PROTEIN TATA"/>
    <property type="match status" value="1"/>
</dbReference>
<evidence type="ECO:0000256" key="1">
    <source>
        <dbReference type="ARBA" id="ARBA00004162"/>
    </source>
</evidence>
<evidence type="ECO:0000256" key="7">
    <source>
        <dbReference type="ARBA" id="ARBA00023010"/>
    </source>
</evidence>
<comment type="caution">
    <text evidence="11">The sequence shown here is derived from an EMBL/GenBank/DDBJ whole genome shotgun (WGS) entry which is preliminary data.</text>
</comment>
<keyword evidence="3 9" id="KW-1003">Cell membrane</keyword>
<comment type="subunit">
    <text evidence="9">Forms a complex with TatC.</text>
</comment>
<reference evidence="12" key="1">
    <citation type="journal article" date="2019" name="Int. J. Syst. Evol. Microbiol.">
        <title>The Global Catalogue of Microorganisms (GCM) 10K type strain sequencing project: providing services to taxonomists for standard genome sequencing and annotation.</title>
        <authorList>
            <consortium name="The Broad Institute Genomics Platform"/>
            <consortium name="The Broad Institute Genome Sequencing Center for Infectious Disease"/>
            <person name="Wu L."/>
            <person name="Ma J."/>
        </authorList>
    </citation>
    <scope>NUCLEOTIDE SEQUENCE [LARGE SCALE GENOMIC DNA]</scope>
    <source>
        <strain evidence="12">JCM 30331</strain>
    </source>
</reference>
<dbReference type="RefSeq" id="WP_189003768.1">
    <property type="nucleotide sequence ID" value="NZ_BMPP01000001.1"/>
</dbReference>
<feature type="transmembrane region" description="Helical" evidence="9">
    <location>
        <begin position="6"/>
        <end position="22"/>
    </location>
</feature>
<evidence type="ECO:0000313" key="11">
    <source>
        <dbReference type="EMBL" id="GGK12697.1"/>
    </source>
</evidence>
<keyword evidence="5 9" id="KW-0653">Protein transport</keyword>